<sequence>MTSAQEEFNELMRDKERRTAHPADDDDARSFLNLSDDEDDAEDRTPPASQAEHDEIAPRPSMSSARATIPLTRYGANTGPKGVISDAQHFRDSQRLHRTSMRSTSSLASQLQNGMSLHERPRPLERLPSDSDDEEGLDDDFMRQWRNSRLKELQNGNGNRSQIHSRERSRRLWGMLAMVNGEGYLDALDKSPSDTVVVVYIYDDYSDVSLELESCVRKLAQKHLETRFIKLHYHDAEMEPAGVPALLAYRGGEKFAGLVPLLMEMPEDADVSASTLERVLQRRQIL</sequence>
<feature type="region of interest" description="Disordered" evidence="2">
    <location>
        <begin position="1"/>
        <end position="66"/>
    </location>
</feature>
<reference evidence="4" key="1">
    <citation type="journal article" date="2020" name="Stud. Mycol.">
        <title>101 Dothideomycetes genomes: a test case for predicting lifestyles and emergence of pathogens.</title>
        <authorList>
            <person name="Haridas S."/>
            <person name="Albert R."/>
            <person name="Binder M."/>
            <person name="Bloem J."/>
            <person name="Labutti K."/>
            <person name="Salamov A."/>
            <person name="Andreopoulos B."/>
            <person name="Baker S."/>
            <person name="Barry K."/>
            <person name="Bills G."/>
            <person name="Bluhm B."/>
            <person name="Cannon C."/>
            <person name="Castanera R."/>
            <person name="Culley D."/>
            <person name="Daum C."/>
            <person name="Ezra D."/>
            <person name="Gonzalez J."/>
            <person name="Henrissat B."/>
            <person name="Kuo A."/>
            <person name="Liang C."/>
            <person name="Lipzen A."/>
            <person name="Lutzoni F."/>
            <person name="Magnuson J."/>
            <person name="Mondo S."/>
            <person name="Nolan M."/>
            <person name="Ohm R."/>
            <person name="Pangilinan J."/>
            <person name="Park H.-J."/>
            <person name="Ramirez L."/>
            <person name="Alfaro M."/>
            <person name="Sun H."/>
            <person name="Tritt A."/>
            <person name="Yoshinaga Y."/>
            <person name="Zwiers L.-H."/>
            <person name="Turgeon B."/>
            <person name="Goodwin S."/>
            <person name="Spatafora J."/>
            <person name="Crous P."/>
            <person name="Grigoriev I."/>
        </authorList>
    </citation>
    <scope>NUCLEOTIDE SEQUENCE</scope>
    <source>
        <strain evidence="4">CBS 116005</strain>
    </source>
</reference>
<dbReference type="AlphaFoldDB" id="A0A6G1LJF1"/>
<evidence type="ECO:0000313" key="5">
    <source>
        <dbReference type="Proteomes" id="UP000799436"/>
    </source>
</evidence>
<keyword evidence="5" id="KW-1185">Reference proteome</keyword>
<evidence type="ECO:0000256" key="2">
    <source>
        <dbReference type="SAM" id="MobiDB-lite"/>
    </source>
</evidence>
<proteinExistence type="inferred from homology"/>
<dbReference type="InterPro" id="IPR051499">
    <property type="entry name" value="Phosducin-like_reg"/>
</dbReference>
<dbReference type="SUPFAM" id="SSF52833">
    <property type="entry name" value="Thioredoxin-like"/>
    <property type="match status" value="1"/>
</dbReference>
<name>A0A6G1LJF1_9PEZI</name>
<accession>A0A6G1LJF1</accession>
<dbReference type="Pfam" id="PF02114">
    <property type="entry name" value="Phosducin"/>
    <property type="match status" value="1"/>
</dbReference>
<evidence type="ECO:0000256" key="1">
    <source>
        <dbReference type="ARBA" id="ARBA00009686"/>
    </source>
</evidence>
<dbReference type="PANTHER" id="PTHR46052">
    <property type="entry name" value="PHOSDUCIN-LIKE PROTEIN"/>
    <property type="match status" value="1"/>
</dbReference>
<organism evidence="4 5">
    <name type="scientific">Teratosphaeria nubilosa</name>
    <dbReference type="NCBI Taxonomy" id="161662"/>
    <lineage>
        <taxon>Eukaryota</taxon>
        <taxon>Fungi</taxon>
        <taxon>Dikarya</taxon>
        <taxon>Ascomycota</taxon>
        <taxon>Pezizomycotina</taxon>
        <taxon>Dothideomycetes</taxon>
        <taxon>Dothideomycetidae</taxon>
        <taxon>Mycosphaerellales</taxon>
        <taxon>Teratosphaeriaceae</taxon>
        <taxon>Teratosphaeria</taxon>
    </lineage>
</organism>
<dbReference type="Gene3D" id="3.40.30.10">
    <property type="entry name" value="Glutaredoxin"/>
    <property type="match status" value="1"/>
</dbReference>
<dbReference type="GO" id="GO:0008277">
    <property type="term" value="P:regulation of G protein-coupled receptor signaling pathway"/>
    <property type="evidence" value="ECO:0007669"/>
    <property type="project" value="InterPro"/>
</dbReference>
<feature type="compositionally biased region" description="Polar residues" evidence="2">
    <location>
        <begin position="101"/>
        <end position="115"/>
    </location>
</feature>
<dbReference type="InterPro" id="IPR024253">
    <property type="entry name" value="Phosducin_thioredoxin-like_dom"/>
</dbReference>
<protein>
    <submittedName>
        <fullName evidence="4">Thioredoxin-like protein</fullName>
    </submittedName>
</protein>
<feature type="compositionally biased region" description="Basic and acidic residues" evidence="2">
    <location>
        <begin position="117"/>
        <end position="129"/>
    </location>
</feature>
<gene>
    <name evidence="4" type="ORF">EJ03DRAFT_324057</name>
</gene>
<dbReference type="EMBL" id="ML995812">
    <property type="protein sequence ID" value="KAF2773005.1"/>
    <property type="molecule type" value="Genomic_DNA"/>
</dbReference>
<dbReference type="InterPro" id="IPR001200">
    <property type="entry name" value="Phosducin"/>
</dbReference>
<dbReference type="CDD" id="cd02987">
    <property type="entry name" value="Phd_like_Phd"/>
    <property type="match status" value="1"/>
</dbReference>
<evidence type="ECO:0000313" key="4">
    <source>
        <dbReference type="EMBL" id="KAF2773005.1"/>
    </source>
</evidence>
<feature type="domain" description="Phosducin" evidence="3">
    <location>
        <begin position="63"/>
        <end position="268"/>
    </location>
</feature>
<feature type="compositionally biased region" description="Basic and acidic residues" evidence="2">
    <location>
        <begin position="10"/>
        <end position="23"/>
    </location>
</feature>
<feature type="region of interest" description="Disordered" evidence="2">
    <location>
        <begin position="96"/>
        <end position="137"/>
    </location>
</feature>
<dbReference type="OrthoDB" id="70588at2759"/>
<dbReference type="InterPro" id="IPR036249">
    <property type="entry name" value="Thioredoxin-like_sf"/>
</dbReference>
<evidence type="ECO:0000259" key="3">
    <source>
        <dbReference type="Pfam" id="PF02114"/>
    </source>
</evidence>
<comment type="similarity">
    <text evidence="1">Belongs to the phosducin family.</text>
</comment>
<dbReference type="Proteomes" id="UP000799436">
    <property type="component" value="Unassembled WGS sequence"/>
</dbReference>
<dbReference type="PANTHER" id="PTHR46052:SF1">
    <property type="entry name" value="PHOSDUCIN-LIKE PROTEIN"/>
    <property type="match status" value="1"/>
</dbReference>